<proteinExistence type="predicted"/>
<dbReference type="SUPFAM" id="SSF117074">
    <property type="entry name" value="Hypothetical protein PA1324"/>
    <property type="match status" value="1"/>
</dbReference>
<dbReference type="InterPro" id="IPR033764">
    <property type="entry name" value="Sdr_B"/>
</dbReference>
<reference evidence="6 7" key="1">
    <citation type="submission" date="2022-11" db="EMBL/GenBank/DDBJ databases">
        <title>Spartinivicinus poritis sp. nov., isolated from scleractinian coral Porites lutea.</title>
        <authorList>
            <person name="Zhang G."/>
            <person name="Cai L."/>
            <person name="Wei Q."/>
        </authorList>
    </citation>
    <scope>NUCLEOTIDE SEQUENCE [LARGE SCALE GENOMIC DNA]</scope>
    <source>
        <strain evidence="6 7">A2-2</strain>
    </source>
</reference>
<dbReference type="PANTHER" id="PTHR23303:SF15">
    <property type="entry name" value="COLOSSIN-A"/>
    <property type="match status" value="1"/>
</dbReference>
<comment type="subcellular location">
    <subcellularLocation>
        <location evidence="1">Secreted</location>
    </subcellularLocation>
</comment>
<dbReference type="PANTHER" id="PTHR23303">
    <property type="entry name" value="CARBOXYPEPTIDASE REGULATORY REGION-CONTAINING"/>
    <property type="match status" value="1"/>
</dbReference>
<dbReference type="InterPro" id="IPR013783">
    <property type="entry name" value="Ig-like_fold"/>
</dbReference>
<dbReference type="InterPro" id="IPR051417">
    <property type="entry name" value="SDr/BOS_complex"/>
</dbReference>
<keyword evidence="7" id="KW-1185">Reference proteome</keyword>
<accession>A0ABT5U549</accession>
<dbReference type="RefSeq" id="WP_274687792.1">
    <property type="nucleotide sequence ID" value="NZ_JAPMOU010000004.1"/>
</dbReference>
<evidence type="ECO:0000256" key="4">
    <source>
        <dbReference type="SAM" id="SignalP"/>
    </source>
</evidence>
<feature type="domain" description="SD-repeat containing protein B" evidence="5">
    <location>
        <begin position="27"/>
        <end position="100"/>
    </location>
</feature>
<sequence length="120" mass="12803">MSKKIFSVSILLSVFSLSAVATADNVSISDHIWNDKNANGIQEDNEQGINGAAVQLLTCKGTQVASTVTALNGNYQFSGIKQGSYKIRFVLKSGKAFTYNGPQMKGGVNNKVVVSPWNAC</sequence>
<evidence type="ECO:0000313" key="6">
    <source>
        <dbReference type="EMBL" id="MDE1461432.1"/>
    </source>
</evidence>
<comment type="caution">
    <text evidence="6">The sequence shown here is derived from an EMBL/GenBank/DDBJ whole genome shotgun (WGS) entry which is preliminary data.</text>
</comment>
<evidence type="ECO:0000256" key="2">
    <source>
        <dbReference type="ARBA" id="ARBA00022525"/>
    </source>
</evidence>
<feature type="signal peptide" evidence="4">
    <location>
        <begin position="1"/>
        <end position="23"/>
    </location>
</feature>
<dbReference type="EMBL" id="JAPMOU010000004">
    <property type="protein sequence ID" value="MDE1461432.1"/>
    <property type="molecule type" value="Genomic_DNA"/>
</dbReference>
<gene>
    <name evidence="6" type="ORF">ORQ98_05575</name>
</gene>
<evidence type="ECO:0000256" key="1">
    <source>
        <dbReference type="ARBA" id="ARBA00004613"/>
    </source>
</evidence>
<dbReference type="Proteomes" id="UP001528823">
    <property type="component" value="Unassembled WGS sequence"/>
</dbReference>
<evidence type="ECO:0000256" key="3">
    <source>
        <dbReference type="ARBA" id="ARBA00022729"/>
    </source>
</evidence>
<evidence type="ECO:0000259" key="5">
    <source>
        <dbReference type="Pfam" id="PF17210"/>
    </source>
</evidence>
<dbReference type="Pfam" id="PF17210">
    <property type="entry name" value="SdrD_B"/>
    <property type="match status" value="1"/>
</dbReference>
<feature type="chain" id="PRO_5046980644" description="SD-repeat containing protein B domain-containing protein" evidence="4">
    <location>
        <begin position="24"/>
        <end position="120"/>
    </location>
</feature>
<dbReference type="Gene3D" id="2.60.40.10">
    <property type="entry name" value="Immunoglobulins"/>
    <property type="match status" value="1"/>
</dbReference>
<evidence type="ECO:0000313" key="7">
    <source>
        <dbReference type="Proteomes" id="UP001528823"/>
    </source>
</evidence>
<keyword evidence="2" id="KW-0964">Secreted</keyword>
<keyword evidence="3 4" id="KW-0732">Signal</keyword>
<organism evidence="6 7">
    <name type="scientific">Spartinivicinus poritis</name>
    <dbReference type="NCBI Taxonomy" id="2994640"/>
    <lineage>
        <taxon>Bacteria</taxon>
        <taxon>Pseudomonadati</taxon>
        <taxon>Pseudomonadota</taxon>
        <taxon>Gammaproteobacteria</taxon>
        <taxon>Oceanospirillales</taxon>
        <taxon>Zooshikellaceae</taxon>
        <taxon>Spartinivicinus</taxon>
    </lineage>
</organism>
<name>A0ABT5U549_9GAMM</name>
<protein>
    <recommendedName>
        <fullName evidence="5">SD-repeat containing protein B domain-containing protein</fullName>
    </recommendedName>
</protein>